<sequence length="147" mass="16155">MAGDRASSENHTDVLALAEDLRATLGRFVRLVRSEANTPTTSQSETLSLLDRSGPLSVAELANLRNVRHQSMRLVTAQLELDGLVDKLPNPADGRSQLLSITPKGREELSRSREARTSKIAALIEERLSSQDKQTLQAAILVIERLM</sequence>
<dbReference type="InterPro" id="IPR023187">
    <property type="entry name" value="Tscrpt_reg_MarR-type_CS"/>
</dbReference>
<dbReference type="RefSeq" id="WP_170141767.1">
    <property type="nucleotide sequence ID" value="NZ_QPIX01000001.1"/>
</dbReference>
<dbReference type="Pfam" id="PF12802">
    <property type="entry name" value="MarR_2"/>
    <property type="match status" value="1"/>
</dbReference>
<reference evidence="5 6" key="1">
    <citation type="submission" date="2018-07" db="EMBL/GenBank/DDBJ databases">
        <title>Genomic Encyclopedia of Type Strains, Phase IV (KMG-IV): sequencing the most valuable type-strain genomes for metagenomic binning, comparative biology and taxonomic classification.</title>
        <authorList>
            <person name="Goeker M."/>
        </authorList>
    </citation>
    <scope>NUCLEOTIDE SEQUENCE [LARGE SCALE GENOMIC DNA]</scope>
    <source>
        <strain evidence="5 6">DSM 25528</strain>
    </source>
</reference>
<dbReference type="Proteomes" id="UP000252582">
    <property type="component" value="Unassembled WGS sequence"/>
</dbReference>
<evidence type="ECO:0000259" key="4">
    <source>
        <dbReference type="PROSITE" id="PS50995"/>
    </source>
</evidence>
<dbReference type="InterPro" id="IPR052526">
    <property type="entry name" value="HTH-type_Bedaq_tolerance"/>
</dbReference>
<keyword evidence="6" id="KW-1185">Reference proteome</keyword>
<dbReference type="PANTHER" id="PTHR39515:SF2">
    <property type="entry name" value="HTH-TYPE TRANSCRIPTIONAL REGULATOR RV0880"/>
    <property type="match status" value="1"/>
</dbReference>
<evidence type="ECO:0000256" key="1">
    <source>
        <dbReference type="ARBA" id="ARBA00023015"/>
    </source>
</evidence>
<dbReference type="SMART" id="SM00347">
    <property type="entry name" value="HTH_MARR"/>
    <property type="match status" value="1"/>
</dbReference>
<dbReference type="InterPro" id="IPR000835">
    <property type="entry name" value="HTH_MarR-typ"/>
</dbReference>
<accession>A0A6I7HQQ3</accession>
<dbReference type="PROSITE" id="PS50995">
    <property type="entry name" value="HTH_MARR_2"/>
    <property type="match status" value="1"/>
</dbReference>
<dbReference type="GO" id="GO:0003677">
    <property type="term" value="F:DNA binding"/>
    <property type="evidence" value="ECO:0007669"/>
    <property type="project" value="UniProtKB-KW"/>
</dbReference>
<keyword evidence="3" id="KW-0804">Transcription</keyword>
<dbReference type="InterPro" id="IPR036390">
    <property type="entry name" value="WH_DNA-bd_sf"/>
</dbReference>
<proteinExistence type="predicted"/>
<dbReference type="SUPFAM" id="SSF46785">
    <property type="entry name" value="Winged helix' DNA-binding domain"/>
    <property type="match status" value="1"/>
</dbReference>
<feature type="domain" description="HTH marR-type" evidence="4">
    <location>
        <begin position="11"/>
        <end position="147"/>
    </location>
</feature>
<name>A0A6I7HQQ3_9HYPH</name>
<dbReference type="PANTHER" id="PTHR39515">
    <property type="entry name" value="CONSERVED PROTEIN"/>
    <property type="match status" value="1"/>
</dbReference>
<dbReference type="InterPro" id="IPR036388">
    <property type="entry name" value="WH-like_DNA-bd_sf"/>
</dbReference>
<keyword evidence="2" id="KW-0238">DNA-binding</keyword>
<organism evidence="5 6">
    <name type="scientific">Ciceribacter lividus</name>
    <dbReference type="NCBI Taxonomy" id="1197950"/>
    <lineage>
        <taxon>Bacteria</taxon>
        <taxon>Pseudomonadati</taxon>
        <taxon>Pseudomonadota</taxon>
        <taxon>Alphaproteobacteria</taxon>
        <taxon>Hyphomicrobiales</taxon>
        <taxon>Rhizobiaceae</taxon>
        <taxon>Ciceribacter</taxon>
    </lineage>
</organism>
<dbReference type="AlphaFoldDB" id="A0A6I7HQQ3"/>
<evidence type="ECO:0000256" key="2">
    <source>
        <dbReference type="ARBA" id="ARBA00023125"/>
    </source>
</evidence>
<evidence type="ECO:0000313" key="5">
    <source>
        <dbReference type="EMBL" id="RCW28171.1"/>
    </source>
</evidence>
<dbReference type="PROSITE" id="PS01117">
    <property type="entry name" value="HTH_MARR_1"/>
    <property type="match status" value="1"/>
</dbReference>
<dbReference type="EMBL" id="QPIX01000001">
    <property type="protein sequence ID" value="RCW28171.1"/>
    <property type="molecule type" value="Genomic_DNA"/>
</dbReference>
<keyword evidence="1" id="KW-0805">Transcription regulation</keyword>
<protein>
    <submittedName>
        <fullName evidence="5">MarR family transcriptional regulator</fullName>
    </submittedName>
</protein>
<comment type="caution">
    <text evidence="5">The sequence shown here is derived from an EMBL/GenBank/DDBJ whole genome shotgun (WGS) entry which is preliminary data.</text>
</comment>
<dbReference type="Gene3D" id="1.10.287.100">
    <property type="match status" value="1"/>
</dbReference>
<evidence type="ECO:0000313" key="6">
    <source>
        <dbReference type="Proteomes" id="UP000252582"/>
    </source>
</evidence>
<dbReference type="GO" id="GO:0003700">
    <property type="term" value="F:DNA-binding transcription factor activity"/>
    <property type="evidence" value="ECO:0007669"/>
    <property type="project" value="InterPro"/>
</dbReference>
<gene>
    <name evidence="5" type="ORF">DFR48_101180</name>
</gene>
<evidence type="ECO:0000256" key="3">
    <source>
        <dbReference type="ARBA" id="ARBA00023163"/>
    </source>
</evidence>
<dbReference type="Gene3D" id="1.10.10.10">
    <property type="entry name" value="Winged helix-like DNA-binding domain superfamily/Winged helix DNA-binding domain"/>
    <property type="match status" value="1"/>
</dbReference>